<dbReference type="PANTHER" id="PTHR43540">
    <property type="entry name" value="PEROXYUREIDOACRYLATE/UREIDOACRYLATE AMIDOHYDROLASE-RELATED"/>
    <property type="match status" value="1"/>
</dbReference>
<organism evidence="3">
    <name type="scientific">mine drainage metagenome</name>
    <dbReference type="NCBI Taxonomy" id="410659"/>
    <lineage>
        <taxon>unclassified sequences</taxon>
        <taxon>metagenomes</taxon>
        <taxon>ecological metagenomes</taxon>
    </lineage>
</organism>
<dbReference type="GO" id="GO:0016787">
    <property type="term" value="F:hydrolase activity"/>
    <property type="evidence" value="ECO:0007669"/>
    <property type="project" value="UniProtKB-KW"/>
</dbReference>
<feature type="domain" description="Isochorismatase-like" evidence="2">
    <location>
        <begin position="10"/>
        <end position="178"/>
    </location>
</feature>
<evidence type="ECO:0000256" key="1">
    <source>
        <dbReference type="ARBA" id="ARBA00022801"/>
    </source>
</evidence>
<keyword evidence="1 3" id="KW-0378">Hydrolase</keyword>
<dbReference type="EC" id="3.-.-.-" evidence="3"/>
<dbReference type="InterPro" id="IPR050272">
    <property type="entry name" value="Isochorismatase-like_hydrls"/>
</dbReference>
<reference evidence="3" key="1">
    <citation type="submission" date="2016-10" db="EMBL/GenBank/DDBJ databases">
        <title>Sequence of Gallionella enrichment culture.</title>
        <authorList>
            <person name="Poehlein A."/>
            <person name="Muehling M."/>
            <person name="Daniel R."/>
        </authorList>
    </citation>
    <scope>NUCLEOTIDE SEQUENCE</scope>
</reference>
<dbReference type="EMBL" id="MLJW01000034">
    <property type="protein sequence ID" value="OIR08062.1"/>
    <property type="molecule type" value="Genomic_DNA"/>
</dbReference>
<dbReference type="InterPro" id="IPR000868">
    <property type="entry name" value="Isochorismatase-like_dom"/>
</dbReference>
<dbReference type="SUPFAM" id="SSF52499">
    <property type="entry name" value="Isochorismatase-like hydrolases"/>
    <property type="match status" value="1"/>
</dbReference>
<sequence>MTVTTLDANTALLVIDLQTGIVALPALAGQLSGVIRQAATLAGAFRRHALPVVLVNVTGGPPGRTERPRTRSTVTPADAAFCPELNRQPQDHVVTKTTPGAFTRTGLEAYLRSRSVTQVVLAGVATSNGVEVTARQAYELGFNVTLAIDAMADADAEAHAWSLGRVFPRLGETGTTQDILTLLDGSSRS</sequence>
<protein>
    <submittedName>
        <fullName evidence="3">Isochorismatase family protein YecD</fullName>
        <ecNumber evidence="3">3.-.-.-</ecNumber>
    </submittedName>
</protein>
<dbReference type="InterPro" id="IPR036380">
    <property type="entry name" value="Isochorismatase-like_sf"/>
</dbReference>
<dbReference type="Gene3D" id="3.40.50.850">
    <property type="entry name" value="Isochorismatase-like"/>
    <property type="match status" value="1"/>
</dbReference>
<dbReference type="Pfam" id="PF00857">
    <property type="entry name" value="Isochorismatase"/>
    <property type="match status" value="1"/>
</dbReference>
<evidence type="ECO:0000259" key="2">
    <source>
        <dbReference type="Pfam" id="PF00857"/>
    </source>
</evidence>
<dbReference type="PANTHER" id="PTHR43540:SF7">
    <property type="entry name" value="ISOCHORISMATASE FAMILY PROTEIN YECD"/>
    <property type="match status" value="1"/>
</dbReference>
<evidence type="ECO:0000313" key="3">
    <source>
        <dbReference type="EMBL" id="OIR08062.1"/>
    </source>
</evidence>
<dbReference type="AlphaFoldDB" id="A0A1J5T7F6"/>
<gene>
    <name evidence="3" type="primary">yecD_2</name>
    <name evidence="3" type="ORF">GALL_99270</name>
</gene>
<accession>A0A1J5T7F6</accession>
<dbReference type="CDD" id="cd00431">
    <property type="entry name" value="cysteine_hydrolases"/>
    <property type="match status" value="1"/>
</dbReference>
<comment type="caution">
    <text evidence="3">The sequence shown here is derived from an EMBL/GenBank/DDBJ whole genome shotgun (WGS) entry which is preliminary data.</text>
</comment>
<name>A0A1J5T7F6_9ZZZZ</name>
<proteinExistence type="predicted"/>